<accession>A0A8K1FSW7</accession>
<dbReference type="Pfam" id="PF00724">
    <property type="entry name" value="Oxidored_FMN"/>
    <property type="match status" value="1"/>
</dbReference>
<reference evidence="2" key="1">
    <citation type="submission" date="2019-03" db="EMBL/GenBank/DDBJ databases">
        <title>Long read genome sequence of the mycoparasitic Pythium oligandrum ATCC 38472 isolated from sugarbeet rhizosphere.</title>
        <authorList>
            <person name="Gaulin E."/>
        </authorList>
    </citation>
    <scope>NUCLEOTIDE SEQUENCE</scope>
    <source>
        <strain evidence="2">ATCC 38472_TT</strain>
    </source>
</reference>
<sequence>MPSSFREIFVGLSSVCRSSGLVVLAWPGFPPFRASWLLVETSSHLDLDELVVRCVELLAPTCCPSVRRTCRRRQSHSSFNAKNEIVASSAIAITQGHLRNAQGEHAPYEVPRALETDEIPAIVEDYRKCSELAKQVGFDGVEIHAANGYLVDTFLQSSTNKRTDKYGGSIENRSRFLLEIVDAIKTVWSSDRIGVRLSPNGSFGQMGSEDNVETYKYVFQQLSQHNLAYVALLDGFGFGYHGKCPLVTVSDAKTHFKGNVFATNSYTRDIAEGVIRSGAADAVGFGRLYISNPELAERFQNDWPLNADAEYADYWDVSKGAEGYTTFPAYKA</sequence>
<evidence type="ECO:0000313" key="2">
    <source>
        <dbReference type="EMBL" id="TMW68968.1"/>
    </source>
</evidence>
<dbReference type="OrthoDB" id="276546at2759"/>
<feature type="domain" description="NADH:flavin oxidoreductase/NADH oxidase N-terminal" evidence="1">
    <location>
        <begin position="93"/>
        <end position="305"/>
    </location>
</feature>
<protein>
    <recommendedName>
        <fullName evidence="1">NADH:flavin oxidoreductase/NADH oxidase N-terminal domain-containing protein</fullName>
    </recommendedName>
</protein>
<comment type="caution">
    <text evidence="2">The sequence shown here is derived from an EMBL/GenBank/DDBJ whole genome shotgun (WGS) entry which is preliminary data.</text>
</comment>
<keyword evidence="3" id="KW-1185">Reference proteome</keyword>
<dbReference type="PANTHER" id="PTHR22893:SF91">
    <property type="entry name" value="NADPH DEHYDROGENASE 2-RELATED"/>
    <property type="match status" value="1"/>
</dbReference>
<dbReference type="SUPFAM" id="SSF51395">
    <property type="entry name" value="FMN-linked oxidoreductases"/>
    <property type="match status" value="1"/>
</dbReference>
<dbReference type="InterPro" id="IPR045247">
    <property type="entry name" value="Oye-like"/>
</dbReference>
<evidence type="ECO:0000313" key="3">
    <source>
        <dbReference type="Proteomes" id="UP000794436"/>
    </source>
</evidence>
<dbReference type="GO" id="GO:0010181">
    <property type="term" value="F:FMN binding"/>
    <property type="evidence" value="ECO:0007669"/>
    <property type="project" value="InterPro"/>
</dbReference>
<name>A0A8K1FSW7_PYTOL</name>
<dbReference type="AlphaFoldDB" id="A0A8K1FSW7"/>
<evidence type="ECO:0000259" key="1">
    <source>
        <dbReference type="Pfam" id="PF00724"/>
    </source>
</evidence>
<dbReference type="PANTHER" id="PTHR22893">
    <property type="entry name" value="NADH OXIDOREDUCTASE-RELATED"/>
    <property type="match status" value="1"/>
</dbReference>
<dbReference type="InterPro" id="IPR001155">
    <property type="entry name" value="OxRdtase_FMN_N"/>
</dbReference>
<proteinExistence type="predicted"/>
<dbReference type="EMBL" id="SPLM01000001">
    <property type="protein sequence ID" value="TMW68968.1"/>
    <property type="molecule type" value="Genomic_DNA"/>
</dbReference>
<dbReference type="Proteomes" id="UP000794436">
    <property type="component" value="Unassembled WGS sequence"/>
</dbReference>
<dbReference type="GO" id="GO:0016491">
    <property type="term" value="F:oxidoreductase activity"/>
    <property type="evidence" value="ECO:0007669"/>
    <property type="project" value="InterPro"/>
</dbReference>
<dbReference type="Gene3D" id="3.20.20.70">
    <property type="entry name" value="Aldolase class I"/>
    <property type="match status" value="1"/>
</dbReference>
<dbReference type="InterPro" id="IPR013785">
    <property type="entry name" value="Aldolase_TIM"/>
</dbReference>
<gene>
    <name evidence="2" type="ORF">Poli38472_001124</name>
</gene>
<organism evidence="2 3">
    <name type="scientific">Pythium oligandrum</name>
    <name type="common">Mycoparasitic fungus</name>
    <dbReference type="NCBI Taxonomy" id="41045"/>
    <lineage>
        <taxon>Eukaryota</taxon>
        <taxon>Sar</taxon>
        <taxon>Stramenopiles</taxon>
        <taxon>Oomycota</taxon>
        <taxon>Peronosporomycetes</taxon>
        <taxon>Pythiales</taxon>
        <taxon>Pythiaceae</taxon>
        <taxon>Pythium</taxon>
    </lineage>
</organism>